<dbReference type="PANTHER" id="PTHR47447:SF17">
    <property type="entry name" value="OS12G0638900 PROTEIN"/>
    <property type="match status" value="1"/>
</dbReference>
<feature type="compositionally biased region" description="Gly residues" evidence="3">
    <location>
        <begin position="1275"/>
        <end position="1284"/>
    </location>
</feature>
<evidence type="ECO:0008006" key="7">
    <source>
        <dbReference type="Google" id="ProtNLM"/>
    </source>
</evidence>
<sequence length="1580" mass="175231">MLAPWLTQLPWLIHAGPPWPPVALQKTLASEAWQMDPLRANLPRKCENRYWVDDACRSPLHSPRFRVCSEASRADSNEFWCDDYSVGSGYCPVYPPQNIEVVLANESKLKLPSRTDHCMAMARLANQSHMFLCPLRVPIAVILNPKAGMNSVSTWLQFMVTKHKHYRLFTELFDLWEGRKSVSHWLWSDAGLGSRISRKLPLLRRKALLRRLFFELRISDRVARVAWHVSKILLPPAWCVPCCEAAQGRLVLLLVRNPFRRVQSWFRHRWLSNRKKAPYNTWNEFPEFLRRLAAHKIPHVRAPSERPSFWEKTFVKPLDRLDLVHTLSFDDIMQDPHWTNEARNAMRTRIFPMRMERIDKDFLHLQDVLCRSFSYCRPLPSLPKVVPHGSTGRGYMPQTPPPVQELWTSEAQEIVRTMFQSDFTELGYSQDLQTEKPLEWPRVWQKFTHSSWMTQWQTSSAGQIGRMKWSQYANGTLHLLFADTQAVHLSCFSPIPGWRMAPGIAIGEITPKDLFLVKSFGAELLACAKGSMWTLSLSKLDEMKNLHIQPNMVVWSEIVASVAAERHWRIALDLLRRAEAVGAHPEVVYNSVMTAFGGDWQKAVLVLEASASKRLQPSVVSLNSILSACAVAANWAKAAGHRGAGKPRHRCCQSKRPMAKVLIFAVPSVPAELFGGLPKEDSSLITEGRVLRLSSCCALEIFGVFSACIAGLDWCNGLHLLAIADTSTTSTGRRLLSAVNAAAAVCGGLRSSSGVTSPRKIQNSQNTPKWTQWTQKHEKSQESNWHWSLELLQSAVKAEVKLDIVAFNAMVGGSGASSGWQQAVNHFSALQRHGMLPDRITFSTFHVIPWQGALQLTHDMIRQSLRGDSQLSMLKSAAASAEAATNPGSDLWTKALYLCSFDLGKAEADKVDKGDKVSLSLHRSVLGACAAAASWSQAVIAFVETAPAAARKDNLSFLAAIKACARGQQHSFTQQMLKTMENLKVEKTKEIYTAAMGSANDAFGQGLEGGWEWSLTLLREMRSTEVEVDAVALGVVLSVCLRARCWEVALQLADLAMDSGSLLASTGAAAVIAGAGQIVAKIAGMFRRAAVQASDHRRDRQPGDQRFLLRVEPGVAGYAASLDGCCHGRGWRLALSLGLRMDRDRALRVFSSSSDWRLKGDLTSLNSTMTACRNAARTILNDLCAQRLAELDGVLSEASLDVISFNITAGAYASSHSWQNAVACLKEMCKATLRPTSATFNTLMTACEKSQHWQRALFLYKDMLQFHLEAAVEGYGGGSPGGSPGSRRSSVLDESSDEEDRIIYSFPGETTSKPLPFASQFGSPYRDPATDSRSPQDKESKSESSSGIAGTGPFGFANKLFDLLGFQSEAKPAKPAREDVLPMDDALRASLDKISDTVRELLTLAKSCGQVAIVTLSRRPWVANSASEYLPKLGIEALLKELRIPVIYSRECVKPYMMRSPDGAFEEGVCPLTMAKELAMKVLKKLYGKNPWKNVLSIGDSVTERTAITELLWAHMGEDSRSCCKTLKMLQDPTIEQLQMELNIIKDALPEMAKRGEDFSLCIDETGQKVAAAETGLRSL</sequence>
<dbReference type="OrthoDB" id="426994at2759"/>
<reference evidence="5" key="2">
    <citation type="submission" date="2024-04" db="EMBL/GenBank/DDBJ databases">
        <authorList>
            <person name="Chen Y."/>
            <person name="Shah S."/>
            <person name="Dougan E. K."/>
            <person name="Thang M."/>
            <person name="Chan C."/>
        </authorList>
    </citation>
    <scope>NUCLEOTIDE SEQUENCE [LARGE SCALE GENOMIC DNA]</scope>
</reference>
<evidence type="ECO:0000256" key="3">
    <source>
        <dbReference type="SAM" id="MobiDB-lite"/>
    </source>
</evidence>
<dbReference type="Proteomes" id="UP001152797">
    <property type="component" value="Unassembled WGS sequence"/>
</dbReference>
<dbReference type="PANTHER" id="PTHR47447">
    <property type="entry name" value="OS03G0856100 PROTEIN"/>
    <property type="match status" value="1"/>
</dbReference>
<protein>
    <recommendedName>
        <fullName evidence="7">Pentatricopeptide repeat-containing protein, chloroplastic</fullName>
    </recommendedName>
</protein>
<evidence type="ECO:0000313" key="5">
    <source>
        <dbReference type="EMBL" id="CAL1132871.1"/>
    </source>
</evidence>
<evidence type="ECO:0000256" key="1">
    <source>
        <dbReference type="ARBA" id="ARBA00022737"/>
    </source>
</evidence>
<keyword evidence="1" id="KW-0677">Repeat</keyword>
<dbReference type="SUPFAM" id="SSF52540">
    <property type="entry name" value="P-loop containing nucleoside triphosphate hydrolases"/>
    <property type="match status" value="1"/>
</dbReference>
<dbReference type="EMBL" id="CAMXCT010000490">
    <property type="protein sequence ID" value="CAI3979496.1"/>
    <property type="molecule type" value="Genomic_DNA"/>
</dbReference>
<dbReference type="EMBL" id="CAMXCT030000490">
    <property type="protein sequence ID" value="CAL4766808.1"/>
    <property type="molecule type" value="Genomic_DNA"/>
</dbReference>
<evidence type="ECO:0000256" key="2">
    <source>
        <dbReference type="PROSITE-ProRule" id="PRU00708"/>
    </source>
</evidence>
<comment type="caution">
    <text evidence="4">The sequence shown here is derived from an EMBL/GenBank/DDBJ whole genome shotgun (WGS) entry which is preliminary data.</text>
</comment>
<dbReference type="EMBL" id="CAMXCT020000490">
    <property type="protein sequence ID" value="CAL1132871.1"/>
    <property type="molecule type" value="Genomic_DNA"/>
</dbReference>
<dbReference type="InterPro" id="IPR027417">
    <property type="entry name" value="P-loop_NTPase"/>
</dbReference>
<reference evidence="4" key="1">
    <citation type="submission" date="2022-10" db="EMBL/GenBank/DDBJ databases">
        <authorList>
            <person name="Chen Y."/>
            <person name="Dougan E. K."/>
            <person name="Chan C."/>
            <person name="Rhodes N."/>
            <person name="Thang M."/>
        </authorList>
    </citation>
    <scope>NUCLEOTIDE SEQUENCE</scope>
</reference>
<feature type="region of interest" description="Disordered" evidence="3">
    <location>
        <begin position="1275"/>
        <end position="1350"/>
    </location>
</feature>
<feature type="compositionally biased region" description="Basic and acidic residues" evidence="3">
    <location>
        <begin position="1328"/>
        <end position="1342"/>
    </location>
</feature>
<dbReference type="Gene3D" id="1.25.40.10">
    <property type="entry name" value="Tetratricopeptide repeat domain"/>
    <property type="match status" value="4"/>
</dbReference>
<accession>A0A9P1BWM1</accession>
<keyword evidence="6" id="KW-1185">Reference proteome</keyword>
<dbReference type="InterPro" id="IPR002885">
    <property type="entry name" value="PPR_rpt"/>
</dbReference>
<dbReference type="Pfam" id="PF13812">
    <property type="entry name" value="PPR_3"/>
    <property type="match status" value="1"/>
</dbReference>
<dbReference type="InterPro" id="IPR011990">
    <property type="entry name" value="TPR-like_helical_dom_sf"/>
</dbReference>
<name>A0A9P1BWM1_9DINO</name>
<gene>
    <name evidence="4" type="ORF">C1SCF055_LOCUS7439</name>
</gene>
<feature type="repeat" description="PPR" evidence="2">
    <location>
        <begin position="1236"/>
        <end position="1270"/>
    </location>
</feature>
<evidence type="ECO:0000313" key="4">
    <source>
        <dbReference type="EMBL" id="CAI3979496.1"/>
    </source>
</evidence>
<organism evidence="4">
    <name type="scientific">Cladocopium goreaui</name>
    <dbReference type="NCBI Taxonomy" id="2562237"/>
    <lineage>
        <taxon>Eukaryota</taxon>
        <taxon>Sar</taxon>
        <taxon>Alveolata</taxon>
        <taxon>Dinophyceae</taxon>
        <taxon>Suessiales</taxon>
        <taxon>Symbiodiniaceae</taxon>
        <taxon>Cladocopium</taxon>
    </lineage>
</organism>
<dbReference type="PROSITE" id="PS51375">
    <property type="entry name" value="PPR"/>
    <property type="match status" value="1"/>
</dbReference>
<evidence type="ECO:0000313" key="6">
    <source>
        <dbReference type="Proteomes" id="UP001152797"/>
    </source>
</evidence>
<proteinExistence type="predicted"/>